<evidence type="ECO:0000313" key="11">
    <source>
        <dbReference type="EMBL" id="TCS98581.1"/>
    </source>
</evidence>
<dbReference type="Proteomes" id="UP000295536">
    <property type="component" value="Unassembled WGS sequence"/>
</dbReference>
<reference evidence="11 13" key="1">
    <citation type="submission" date="2019-03" db="EMBL/GenBank/DDBJ databases">
        <title>Genomic Encyclopedia of Type Strains, Phase IV (KMG-IV): sequencing the most valuable type-strain genomes for metagenomic binning, comparative biology and taxonomic classification.</title>
        <authorList>
            <person name="Goeker M."/>
        </authorList>
    </citation>
    <scope>NUCLEOTIDE SEQUENCE [LARGE SCALE GENOMIC DNA]</scope>
    <source>
        <strain evidence="11 13">DSM 12034</strain>
    </source>
</reference>
<organism evidence="11 13">
    <name type="scientific">Tepidimonas ignava</name>
    <dbReference type="NCBI Taxonomy" id="114249"/>
    <lineage>
        <taxon>Bacteria</taxon>
        <taxon>Pseudomonadati</taxon>
        <taxon>Pseudomonadota</taxon>
        <taxon>Betaproteobacteria</taxon>
        <taxon>Burkholderiales</taxon>
        <taxon>Tepidimonas</taxon>
    </lineage>
</organism>
<comment type="subcellular location">
    <subcellularLocation>
        <location evidence="1">Cell membrane</location>
        <topology evidence="1">Multi-pass membrane protein</topology>
    </subcellularLocation>
</comment>
<dbReference type="InterPro" id="IPR004268">
    <property type="entry name" value="MurJ"/>
</dbReference>
<evidence type="ECO:0000256" key="10">
    <source>
        <dbReference type="SAM" id="Phobius"/>
    </source>
</evidence>
<dbReference type="GO" id="GO:0005886">
    <property type="term" value="C:plasma membrane"/>
    <property type="evidence" value="ECO:0007669"/>
    <property type="project" value="UniProtKB-SubCell"/>
</dbReference>
<feature type="transmembrane region" description="Helical" evidence="10">
    <location>
        <begin position="403"/>
        <end position="424"/>
    </location>
</feature>
<name>A0A4R3LEI6_9BURK</name>
<evidence type="ECO:0000256" key="8">
    <source>
        <dbReference type="ARBA" id="ARBA00060041"/>
    </source>
</evidence>
<accession>A0A4R3LEI6</accession>
<dbReference type="PANTHER" id="PTHR47019">
    <property type="entry name" value="LIPID II FLIPPASE MURJ"/>
    <property type="match status" value="1"/>
</dbReference>
<dbReference type="OrthoDB" id="9804143at2"/>
<evidence type="ECO:0000256" key="5">
    <source>
        <dbReference type="ARBA" id="ARBA00022984"/>
    </source>
</evidence>
<feature type="transmembrane region" description="Helical" evidence="10">
    <location>
        <begin position="290"/>
        <end position="314"/>
    </location>
</feature>
<evidence type="ECO:0000256" key="6">
    <source>
        <dbReference type="ARBA" id="ARBA00022989"/>
    </source>
</evidence>
<feature type="transmembrane region" description="Helical" evidence="10">
    <location>
        <begin position="377"/>
        <end position="396"/>
    </location>
</feature>
<dbReference type="EMBL" id="VJNC01000012">
    <property type="protein sequence ID" value="TSE20706.1"/>
    <property type="molecule type" value="Genomic_DNA"/>
</dbReference>
<keyword evidence="14" id="KW-1185">Reference proteome</keyword>
<evidence type="ECO:0000313" key="12">
    <source>
        <dbReference type="EMBL" id="TSE20706.1"/>
    </source>
</evidence>
<dbReference type="EMBL" id="SMAH01000004">
    <property type="protein sequence ID" value="TCS98581.1"/>
    <property type="molecule type" value="Genomic_DNA"/>
</dbReference>
<comment type="caution">
    <text evidence="11">The sequence shown here is derived from an EMBL/GenBank/DDBJ whole genome shotgun (WGS) entry which is preliminary data.</text>
</comment>
<keyword evidence="4" id="KW-0133">Cell shape</keyword>
<feature type="transmembrane region" description="Helical" evidence="10">
    <location>
        <begin position="71"/>
        <end position="94"/>
    </location>
</feature>
<keyword evidence="3 10" id="KW-0812">Transmembrane</keyword>
<feature type="transmembrane region" description="Helical" evidence="10">
    <location>
        <begin position="115"/>
        <end position="134"/>
    </location>
</feature>
<keyword evidence="5" id="KW-0573">Peptidoglycan synthesis</keyword>
<evidence type="ECO:0000256" key="1">
    <source>
        <dbReference type="ARBA" id="ARBA00004651"/>
    </source>
</evidence>
<reference evidence="12 14" key="2">
    <citation type="submission" date="2019-07" db="EMBL/GenBank/DDBJ databases">
        <title>Tepidimonas ignava SPS-1037 draft genome.</title>
        <authorList>
            <person name="Da Costa M.S."/>
            <person name="Froufe H.J.C."/>
            <person name="Egas C."/>
            <person name="Albuquerque L."/>
        </authorList>
    </citation>
    <scope>NUCLEOTIDE SEQUENCE [LARGE SCALE GENOMIC DNA]</scope>
    <source>
        <strain evidence="12 14">SPS-1037</strain>
    </source>
</reference>
<evidence type="ECO:0000313" key="13">
    <source>
        <dbReference type="Proteomes" id="UP000295536"/>
    </source>
</evidence>
<feature type="transmembrane region" description="Helical" evidence="10">
    <location>
        <begin position="32"/>
        <end position="51"/>
    </location>
</feature>
<keyword evidence="2" id="KW-1003">Cell membrane</keyword>
<dbReference type="GO" id="GO:0008360">
    <property type="term" value="P:regulation of cell shape"/>
    <property type="evidence" value="ECO:0007669"/>
    <property type="project" value="UniProtKB-KW"/>
</dbReference>
<dbReference type="Pfam" id="PF03023">
    <property type="entry name" value="MurJ"/>
    <property type="match status" value="1"/>
</dbReference>
<dbReference type="GO" id="GO:0034204">
    <property type="term" value="P:lipid translocation"/>
    <property type="evidence" value="ECO:0007669"/>
    <property type="project" value="TreeGrafter"/>
</dbReference>
<dbReference type="PANTHER" id="PTHR47019:SF1">
    <property type="entry name" value="LIPID II FLIPPASE MURJ"/>
    <property type="match status" value="1"/>
</dbReference>
<dbReference type="InterPro" id="IPR051050">
    <property type="entry name" value="Lipid_II_flippase_MurJ/MviN"/>
</dbReference>
<gene>
    <name evidence="11" type="ORF">EDC36_1043</name>
    <name evidence="12" type="ORF">Tigna_01899</name>
</gene>
<evidence type="ECO:0000256" key="4">
    <source>
        <dbReference type="ARBA" id="ARBA00022960"/>
    </source>
</evidence>
<feature type="transmembrane region" description="Helical" evidence="10">
    <location>
        <begin position="256"/>
        <end position="278"/>
    </location>
</feature>
<feature type="transmembrane region" description="Helical" evidence="10">
    <location>
        <begin position="430"/>
        <end position="448"/>
    </location>
</feature>
<evidence type="ECO:0000256" key="2">
    <source>
        <dbReference type="ARBA" id="ARBA00022475"/>
    </source>
</evidence>
<dbReference type="GO" id="GO:0015648">
    <property type="term" value="F:lipid-linked peptidoglycan transporter activity"/>
    <property type="evidence" value="ECO:0007669"/>
    <property type="project" value="TreeGrafter"/>
</dbReference>
<comment type="function">
    <text evidence="8">Involved in peptidoglycan biosynthesis. Transports lipid-linked peptidoglycan precursors from the inner to the outer leaflet of the cytoplasmic membrane.</text>
</comment>
<evidence type="ECO:0000256" key="7">
    <source>
        <dbReference type="ARBA" id="ARBA00023136"/>
    </source>
</evidence>
<dbReference type="RefSeq" id="WP_132961917.1">
    <property type="nucleotide sequence ID" value="NZ_SMAH01000004.1"/>
</dbReference>
<dbReference type="GO" id="GO:0009252">
    <property type="term" value="P:peptidoglycan biosynthetic process"/>
    <property type="evidence" value="ECO:0007669"/>
    <property type="project" value="UniProtKB-KW"/>
</dbReference>
<protein>
    <submittedName>
        <fullName evidence="12">Murein biosynthesis integral membrane protein MurJ</fullName>
    </submittedName>
    <submittedName>
        <fullName evidence="11">Peptidoglycan biosynthesis protein MviN/MurJ (Putative lipid II flippase)</fullName>
    </submittedName>
</protein>
<evidence type="ECO:0000256" key="3">
    <source>
        <dbReference type="ARBA" id="ARBA00022692"/>
    </source>
</evidence>
<evidence type="ECO:0000313" key="14">
    <source>
        <dbReference type="Proteomes" id="UP000315577"/>
    </source>
</evidence>
<feature type="transmembrane region" description="Helical" evidence="10">
    <location>
        <begin position="212"/>
        <end position="235"/>
    </location>
</feature>
<dbReference type="Proteomes" id="UP000315577">
    <property type="component" value="Unassembled WGS sequence"/>
</dbReference>
<evidence type="ECO:0000256" key="9">
    <source>
        <dbReference type="ARBA" id="ARBA00061532"/>
    </source>
</evidence>
<feature type="transmembrane region" description="Helical" evidence="10">
    <location>
        <begin position="187"/>
        <end position="206"/>
    </location>
</feature>
<dbReference type="AlphaFoldDB" id="A0A4R3LEI6"/>
<proteinExistence type="inferred from homology"/>
<comment type="similarity">
    <text evidence="9">Belongs to the MurJ/MviN family.</text>
</comment>
<feature type="transmembrane region" description="Helical" evidence="10">
    <location>
        <begin position="334"/>
        <end position="357"/>
    </location>
</feature>
<keyword evidence="7 10" id="KW-0472">Membrane</keyword>
<keyword evidence="6 10" id="KW-1133">Transmembrane helix</keyword>
<feature type="transmembrane region" description="Helical" evidence="10">
    <location>
        <begin position="154"/>
        <end position="175"/>
    </location>
</feature>
<sequence>MTLLQRIEARLVERLPVRIQARLLAAHVASKAIVRSAFWLILFVLAAKLIAAGKEMAVAYRYGTSAMVEGYLFVFNLLSSPVSLLFSVMSAVLIPHLVTQQREDPDRVLRWQRQVTAWVWLVAIVLGSAAALGLPRLLEAGWLGLDGAARSAALSVLPWLAGIVTCGIIAGWHACQLMSRQQHGNTFLEAMPALGVLIAVLAWPTTGGSAPLLWGTLLGFVLQVLLLIGVAKVAGAPIDPSWPPGRPFQRTMMSNASWLVAGQFIMGVAGVVDQVLLAHMSTGNLATYGYANRVMALVLTLSATVVGRAVLPVLANETDAALRLRLTRLWARRLFWLGAAGAAVLIAMAEPVVAALFERGSFTAADTEKTTYLLRLMALQWPLYLVGTIWAQWLLASAHVLTGLWWAALAGTASKIVTSFLLIGCLGWDAEAICVGLVAATLGYWIALRASMRALHREHKHER</sequence>